<dbReference type="Proteomes" id="UP000277204">
    <property type="component" value="Unassembled WGS sequence"/>
</dbReference>
<dbReference type="GO" id="GO:0016787">
    <property type="term" value="F:hydrolase activity"/>
    <property type="evidence" value="ECO:0007669"/>
    <property type="project" value="UniProtKB-KW"/>
</dbReference>
<evidence type="ECO:0000256" key="4">
    <source>
        <dbReference type="ARBA" id="ARBA00022806"/>
    </source>
</evidence>
<proteinExistence type="predicted"/>
<keyword evidence="3" id="KW-0378">Hydrolase</keyword>
<dbReference type="GO" id="GO:0005524">
    <property type="term" value="F:ATP binding"/>
    <property type="evidence" value="ECO:0007669"/>
    <property type="project" value="UniProtKB-KW"/>
</dbReference>
<sequence>MDYDNVDDDIDISEARQLVKTMNRKNRKSGGFQSMGLSTATFNGIMKKGYKIPTPIQRKLGKFTPLKATVILGGDKIIATPGRFLHVLMEMNLSLNSIEYVVFDEGDRLFELGFAEQLSETLKRLPRSRQTVIFSATLPKNLVEFARAGLVDPILLRLDLNSKLSQDLKV</sequence>
<name>A0A183N434_9TREM</name>
<dbReference type="InterPro" id="IPR014014">
    <property type="entry name" value="RNA_helicase_DEAD_Q_motif"/>
</dbReference>
<dbReference type="EMBL" id="UZAI01019488">
    <property type="protein sequence ID" value="VDP45695.1"/>
    <property type="molecule type" value="Genomic_DNA"/>
</dbReference>
<reference evidence="6 7" key="1">
    <citation type="submission" date="2018-11" db="EMBL/GenBank/DDBJ databases">
        <authorList>
            <consortium name="Pathogen Informatics"/>
        </authorList>
    </citation>
    <scope>NUCLEOTIDE SEQUENCE [LARGE SCALE GENOMIC DNA]</scope>
    <source>
        <strain evidence="6 7">Zambia</strain>
    </source>
</reference>
<dbReference type="GO" id="GO:0003676">
    <property type="term" value="F:nucleic acid binding"/>
    <property type="evidence" value="ECO:0007669"/>
    <property type="project" value="InterPro"/>
</dbReference>
<dbReference type="GO" id="GO:0005829">
    <property type="term" value="C:cytosol"/>
    <property type="evidence" value="ECO:0007669"/>
    <property type="project" value="TreeGrafter"/>
</dbReference>
<keyword evidence="2" id="KW-0547">Nucleotide-binding</keyword>
<dbReference type="InterPro" id="IPR014001">
    <property type="entry name" value="Helicase_ATP-bd"/>
</dbReference>
<evidence type="ECO:0000313" key="6">
    <source>
        <dbReference type="EMBL" id="VDP45695.1"/>
    </source>
</evidence>
<dbReference type="Pfam" id="PF00270">
    <property type="entry name" value="DEAD"/>
    <property type="match status" value="1"/>
</dbReference>
<dbReference type="InterPro" id="IPR011545">
    <property type="entry name" value="DEAD/DEAH_box_helicase_dom"/>
</dbReference>
<organism evidence="6 7">
    <name type="scientific">Schistosoma margrebowiei</name>
    <dbReference type="NCBI Taxonomy" id="48269"/>
    <lineage>
        <taxon>Eukaryota</taxon>
        <taxon>Metazoa</taxon>
        <taxon>Spiralia</taxon>
        <taxon>Lophotrochozoa</taxon>
        <taxon>Platyhelminthes</taxon>
        <taxon>Trematoda</taxon>
        <taxon>Digenea</taxon>
        <taxon>Strigeidida</taxon>
        <taxon>Schistosomatoidea</taxon>
        <taxon>Schistosomatidae</taxon>
        <taxon>Schistosoma</taxon>
    </lineage>
</organism>
<gene>
    <name evidence="6" type="ORF">SMRZ_LOCUS23059</name>
</gene>
<evidence type="ECO:0000256" key="2">
    <source>
        <dbReference type="ARBA" id="ARBA00022741"/>
    </source>
</evidence>
<dbReference type="PANTHER" id="PTHR47959:SF8">
    <property type="entry name" value="RNA HELICASE"/>
    <property type="match status" value="1"/>
</dbReference>
<keyword evidence="5" id="KW-0067">ATP-binding</keyword>
<dbReference type="InterPro" id="IPR050079">
    <property type="entry name" value="DEAD_box_RNA_helicase"/>
</dbReference>
<dbReference type="STRING" id="48269.A0A183N434"/>
<evidence type="ECO:0000256" key="1">
    <source>
        <dbReference type="ARBA" id="ARBA00012552"/>
    </source>
</evidence>
<dbReference type="EC" id="3.6.4.13" evidence="1"/>
<dbReference type="SMART" id="SM00487">
    <property type="entry name" value="DEXDc"/>
    <property type="match status" value="1"/>
</dbReference>
<dbReference type="SUPFAM" id="SSF52540">
    <property type="entry name" value="P-loop containing nucleoside triphosphate hydrolases"/>
    <property type="match status" value="1"/>
</dbReference>
<dbReference type="AlphaFoldDB" id="A0A183N434"/>
<dbReference type="PROSITE" id="PS51195">
    <property type="entry name" value="Q_MOTIF"/>
    <property type="match status" value="1"/>
</dbReference>
<evidence type="ECO:0000256" key="3">
    <source>
        <dbReference type="ARBA" id="ARBA00022801"/>
    </source>
</evidence>
<evidence type="ECO:0000313" key="7">
    <source>
        <dbReference type="Proteomes" id="UP000277204"/>
    </source>
</evidence>
<accession>A0A183N434</accession>
<protein>
    <recommendedName>
        <fullName evidence="1">RNA helicase</fullName>
        <ecNumber evidence="1">3.6.4.13</ecNumber>
    </recommendedName>
</protein>
<evidence type="ECO:0000256" key="5">
    <source>
        <dbReference type="ARBA" id="ARBA00022840"/>
    </source>
</evidence>
<dbReference type="GO" id="GO:0003724">
    <property type="term" value="F:RNA helicase activity"/>
    <property type="evidence" value="ECO:0007669"/>
    <property type="project" value="UniProtKB-EC"/>
</dbReference>
<dbReference type="PROSITE" id="PS51192">
    <property type="entry name" value="HELICASE_ATP_BIND_1"/>
    <property type="match status" value="1"/>
</dbReference>
<keyword evidence="7" id="KW-1185">Reference proteome</keyword>
<dbReference type="Gene3D" id="3.40.50.300">
    <property type="entry name" value="P-loop containing nucleotide triphosphate hydrolases"/>
    <property type="match status" value="1"/>
</dbReference>
<keyword evidence="4" id="KW-0347">Helicase</keyword>
<dbReference type="PANTHER" id="PTHR47959">
    <property type="entry name" value="ATP-DEPENDENT RNA HELICASE RHLE-RELATED"/>
    <property type="match status" value="1"/>
</dbReference>
<dbReference type="InterPro" id="IPR027417">
    <property type="entry name" value="P-loop_NTPase"/>
</dbReference>